<keyword evidence="3" id="KW-0217">Developmental protein</keyword>
<dbReference type="InterPro" id="IPR013783">
    <property type="entry name" value="Ig-like_fold"/>
</dbReference>
<evidence type="ECO:0000256" key="20">
    <source>
        <dbReference type="PIRSR" id="PIRSR000615-1"/>
    </source>
</evidence>
<evidence type="ECO:0000256" key="2">
    <source>
        <dbReference type="ARBA" id="ARBA00011902"/>
    </source>
</evidence>
<evidence type="ECO:0000256" key="6">
    <source>
        <dbReference type="ARBA" id="ARBA00022679"/>
    </source>
</evidence>
<dbReference type="PROSITE" id="PS50835">
    <property type="entry name" value="IG_LIKE"/>
    <property type="match status" value="1"/>
</dbReference>
<dbReference type="InterPro" id="IPR032675">
    <property type="entry name" value="LRR_dom_sf"/>
</dbReference>
<feature type="domain" description="Ig-like" evidence="25">
    <location>
        <begin position="82"/>
        <end position="166"/>
    </location>
</feature>
<evidence type="ECO:0000259" key="24">
    <source>
        <dbReference type="PROSITE" id="PS50011"/>
    </source>
</evidence>
<dbReference type="GO" id="GO:0005524">
    <property type="term" value="F:ATP binding"/>
    <property type="evidence" value="ECO:0007669"/>
    <property type="project" value="UniProtKB-KW"/>
</dbReference>
<keyword evidence="11" id="KW-0418">Kinase</keyword>
<feature type="binding site" evidence="22">
    <location>
        <position position="500"/>
    </location>
    <ligand>
        <name>Mg(2+)</name>
        <dbReference type="ChEBI" id="CHEBI:18420"/>
    </ligand>
</feature>
<dbReference type="PROSITE" id="PS50011">
    <property type="entry name" value="PROTEIN_KINASE_DOM"/>
    <property type="match status" value="1"/>
</dbReference>
<evidence type="ECO:0000259" key="25">
    <source>
        <dbReference type="PROSITE" id="PS50835"/>
    </source>
</evidence>
<name>A0A1S3JJK2_LINAN</name>
<dbReference type="GO" id="GO:0030424">
    <property type="term" value="C:axon"/>
    <property type="evidence" value="ECO:0007669"/>
    <property type="project" value="TreeGrafter"/>
</dbReference>
<dbReference type="SMART" id="SM00219">
    <property type="entry name" value="TyrKc"/>
    <property type="match status" value="1"/>
</dbReference>
<dbReference type="Gene3D" id="1.10.510.10">
    <property type="entry name" value="Transferase(Phosphotransferase) domain 1"/>
    <property type="match status" value="1"/>
</dbReference>
<evidence type="ECO:0000313" key="27">
    <source>
        <dbReference type="RefSeq" id="XP_013410590.1"/>
    </source>
</evidence>
<proteinExistence type="predicted"/>
<evidence type="ECO:0000256" key="9">
    <source>
        <dbReference type="ARBA" id="ARBA00022737"/>
    </source>
</evidence>
<dbReference type="Pfam" id="PF07714">
    <property type="entry name" value="PK_Tyr_Ser-Thr"/>
    <property type="match status" value="1"/>
</dbReference>
<dbReference type="FunFam" id="3.30.200.20:FF:000033">
    <property type="entry name" value="Tyrosine-protein kinase receptor"/>
    <property type="match status" value="1"/>
</dbReference>
<keyword evidence="22" id="KW-0479">Metal-binding</keyword>
<reference evidence="27" key="1">
    <citation type="submission" date="2025-08" db="UniProtKB">
        <authorList>
            <consortium name="RefSeq"/>
        </authorList>
    </citation>
    <scope>IDENTIFICATION</scope>
    <source>
        <tissue evidence="27">Gonads</tissue>
    </source>
</reference>
<evidence type="ECO:0000256" key="14">
    <source>
        <dbReference type="ARBA" id="ARBA00022902"/>
    </source>
</evidence>
<evidence type="ECO:0000256" key="21">
    <source>
        <dbReference type="PIRSR" id="PIRSR000615-2"/>
    </source>
</evidence>
<dbReference type="InterPro" id="IPR036179">
    <property type="entry name" value="Ig-like_dom_sf"/>
</dbReference>
<keyword evidence="15 23" id="KW-1133">Transmembrane helix</keyword>
<evidence type="ECO:0000256" key="23">
    <source>
        <dbReference type="SAM" id="Phobius"/>
    </source>
</evidence>
<feature type="binding site" evidence="21">
    <location>
        <begin position="352"/>
        <end position="359"/>
    </location>
    <ligand>
        <name>ATP</name>
        <dbReference type="ChEBI" id="CHEBI:30616"/>
    </ligand>
</feature>
<evidence type="ECO:0000256" key="16">
    <source>
        <dbReference type="ARBA" id="ARBA00023136"/>
    </source>
</evidence>
<protein>
    <recommendedName>
        <fullName evidence="2">receptor protein-tyrosine kinase</fullName>
        <ecNumber evidence="2">2.7.10.1</ecNumber>
    </recommendedName>
</protein>
<keyword evidence="9" id="KW-0677">Repeat</keyword>
<feature type="binding site" evidence="22">
    <location>
        <position position="487"/>
    </location>
    <ligand>
        <name>Mg(2+)</name>
        <dbReference type="ChEBI" id="CHEBI:18420"/>
    </ligand>
</feature>
<dbReference type="InterPro" id="IPR011009">
    <property type="entry name" value="Kinase-like_dom_sf"/>
</dbReference>
<dbReference type="GO" id="GO:0043121">
    <property type="term" value="F:neurotrophin binding"/>
    <property type="evidence" value="ECO:0007669"/>
    <property type="project" value="TreeGrafter"/>
</dbReference>
<comment type="subcellular location">
    <subcellularLocation>
        <location evidence="1">Membrane</location>
        <topology evidence="1">Single-pass type I membrane protein</topology>
    </subcellularLocation>
</comment>
<accession>A0A1S3JJK2</accession>
<dbReference type="Gene3D" id="3.80.10.10">
    <property type="entry name" value="Ribonuclease Inhibitor"/>
    <property type="match status" value="1"/>
</dbReference>
<keyword evidence="17" id="KW-0829">Tyrosine-protein kinase</keyword>
<feature type="domain" description="Protein kinase" evidence="24">
    <location>
        <begin position="345"/>
        <end position="620"/>
    </location>
</feature>
<feature type="binding site" evidence="21">
    <location>
        <position position="376"/>
    </location>
    <ligand>
        <name>ATP</name>
        <dbReference type="ChEBI" id="CHEBI:30616"/>
    </ligand>
</feature>
<keyword evidence="12" id="KW-0221">Differentiation</keyword>
<evidence type="ECO:0000256" key="8">
    <source>
        <dbReference type="ARBA" id="ARBA00022729"/>
    </source>
</evidence>
<dbReference type="InterPro" id="IPR001245">
    <property type="entry name" value="Ser-Thr/Tyr_kinase_cat_dom"/>
</dbReference>
<dbReference type="PANTHER" id="PTHR24416:SF614">
    <property type="entry name" value="PROTEIN KINASE DOMAIN-CONTAINING PROTEIN"/>
    <property type="match status" value="1"/>
</dbReference>
<keyword evidence="26" id="KW-1185">Reference proteome</keyword>
<dbReference type="Gene3D" id="3.30.200.20">
    <property type="entry name" value="Phosphorylase Kinase, domain 1"/>
    <property type="match status" value="1"/>
</dbReference>
<dbReference type="InterPro" id="IPR050122">
    <property type="entry name" value="RTK"/>
</dbReference>
<keyword evidence="13 21" id="KW-0067">ATP-binding</keyword>
<evidence type="ECO:0000256" key="22">
    <source>
        <dbReference type="PIRSR" id="PIRSR000615-3"/>
    </source>
</evidence>
<dbReference type="STRING" id="7574.A0A1S3JJK2"/>
<dbReference type="GeneID" id="106173847"/>
<dbReference type="GO" id="GO:0030154">
    <property type="term" value="P:cell differentiation"/>
    <property type="evidence" value="ECO:0007669"/>
    <property type="project" value="UniProtKB-KW"/>
</dbReference>
<evidence type="ECO:0000256" key="4">
    <source>
        <dbReference type="ARBA" id="ARBA00022553"/>
    </source>
</evidence>
<keyword evidence="10 21" id="KW-0547">Nucleotide-binding</keyword>
<evidence type="ECO:0000256" key="18">
    <source>
        <dbReference type="ARBA" id="ARBA00023170"/>
    </source>
</evidence>
<dbReference type="GO" id="GO:0005030">
    <property type="term" value="F:neurotrophin receptor activity"/>
    <property type="evidence" value="ECO:0007669"/>
    <property type="project" value="TreeGrafter"/>
</dbReference>
<dbReference type="AlphaFoldDB" id="A0A1S3JJK2"/>
<dbReference type="InterPro" id="IPR000719">
    <property type="entry name" value="Prot_kinase_dom"/>
</dbReference>
<evidence type="ECO:0000256" key="19">
    <source>
        <dbReference type="ARBA" id="ARBA00023180"/>
    </source>
</evidence>
<evidence type="ECO:0000256" key="10">
    <source>
        <dbReference type="ARBA" id="ARBA00022741"/>
    </source>
</evidence>
<dbReference type="GO" id="GO:0051897">
    <property type="term" value="P:positive regulation of phosphatidylinositol 3-kinase/protein kinase B signal transduction"/>
    <property type="evidence" value="ECO:0007669"/>
    <property type="project" value="TreeGrafter"/>
</dbReference>
<dbReference type="OrthoDB" id="3256376at2759"/>
<dbReference type="SUPFAM" id="SSF48726">
    <property type="entry name" value="Immunoglobulin"/>
    <property type="match status" value="1"/>
</dbReference>
<dbReference type="Proteomes" id="UP000085678">
    <property type="component" value="Unplaced"/>
</dbReference>
<evidence type="ECO:0000256" key="12">
    <source>
        <dbReference type="ARBA" id="ARBA00022782"/>
    </source>
</evidence>
<sequence length="631" mass="70925">MCNTGDLRHNKIRVLSWEVFEMLNITDLKVDGNPFSCNCSSMWMLLPHLNHGMKRGSLTCAEEDGTVTPLTVALRNQSCVIPNITLSSDTIYANQSANVTVNCSVTGLQMPMVAWDQDGFTSATTVTSSLNGTAQTINISNLQLDDFGYHKCKAKNAVGKSEKLLRIVIFSSGLGHPTIRPTSPINGTIDLENNPPWHVRQSILPTRPSGISGLEPTVRGDTINSTAGTSVLQPDLAYVHTDRISVTIGAVCVGVVLFLLGLVWAVRKANMKCTNMEMNESQLSSTGSRHPLTRYYYEETGAQKITSQELLPFNSLHVVENPNYTRKANLRSKSEDIRHIARDKISYVRDLGEGAFGWVFLGVWEEDEEPMMVAVKTLKESAIDDARRNFEREAELLTNLYHENIVTFYGVCTQGEPLLMVFEYMENGDLNNYLRSHGPDAAFLCRREQPFKQLTIPQLLSISRQISAGADYLASQRFVHRDLATRNCLVGEGMAVKIGDFGMSRDLYSTDYYMVGGQAMLPVRWMPPESVLYRKFTIESDVWSFGVVLWEVFTCGRQPWYELSNHEVISHIQNGDLLDSPKNCPEEVYKIMLGCWKIAPQERLTMREIYERLVLLHETAQEIDTCAFLDI</sequence>
<dbReference type="Pfam" id="PF13927">
    <property type="entry name" value="Ig_3"/>
    <property type="match status" value="1"/>
</dbReference>
<evidence type="ECO:0000256" key="5">
    <source>
        <dbReference type="ARBA" id="ARBA00022614"/>
    </source>
</evidence>
<keyword evidence="8" id="KW-0732">Signal</keyword>
<organism evidence="26 27">
    <name type="scientific">Lingula anatina</name>
    <name type="common">Brachiopod</name>
    <name type="synonym">Lingula unguis</name>
    <dbReference type="NCBI Taxonomy" id="7574"/>
    <lineage>
        <taxon>Eukaryota</taxon>
        <taxon>Metazoa</taxon>
        <taxon>Spiralia</taxon>
        <taxon>Lophotrochozoa</taxon>
        <taxon>Brachiopoda</taxon>
        <taxon>Linguliformea</taxon>
        <taxon>Lingulata</taxon>
        <taxon>Lingulida</taxon>
        <taxon>Linguloidea</taxon>
        <taxon>Lingulidae</taxon>
        <taxon>Lingula</taxon>
    </lineage>
</organism>
<dbReference type="InterPro" id="IPR007110">
    <property type="entry name" value="Ig-like_dom"/>
</dbReference>
<evidence type="ECO:0000256" key="13">
    <source>
        <dbReference type="ARBA" id="ARBA00022840"/>
    </source>
</evidence>
<dbReference type="GO" id="GO:0007399">
    <property type="term" value="P:nervous system development"/>
    <property type="evidence" value="ECO:0007669"/>
    <property type="project" value="UniProtKB-KW"/>
</dbReference>
<dbReference type="GO" id="GO:1990090">
    <property type="term" value="P:cellular response to nerve growth factor stimulus"/>
    <property type="evidence" value="ECO:0007669"/>
    <property type="project" value="TreeGrafter"/>
</dbReference>
<dbReference type="KEGG" id="lak:106173847"/>
<evidence type="ECO:0000256" key="11">
    <source>
        <dbReference type="ARBA" id="ARBA00022777"/>
    </source>
</evidence>
<keyword evidence="19" id="KW-0325">Glycoprotein</keyword>
<keyword evidence="4" id="KW-0597">Phosphoprotein</keyword>
<dbReference type="InParanoid" id="A0A1S3JJK2"/>
<dbReference type="PRINTS" id="PR00109">
    <property type="entry name" value="TYRKINASE"/>
</dbReference>
<keyword evidence="18" id="KW-0675">Receptor</keyword>
<feature type="binding site" evidence="21">
    <location>
        <position position="486"/>
    </location>
    <ligand>
        <name>ATP</name>
        <dbReference type="ChEBI" id="CHEBI:30616"/>
    </ligand>
</feature>
<dbReference type="PIRSF" id="PIRSF000615">
    <property type="entry name" value="TyrPK_CSF1-R"/>
    <property type="match status" value="1"/>
</dbReference>
<dbReference type="FunFam" id="1.10.510.10:FF:000034">
    <property type="entry name" value="Tyrosine-protein kinase receptor"/>
    <property type="match status" value="1"/>
</dbReference>
<dbReference type="PROSITE" id="PS00109">
    <property type="entry name" value="PROTEIN_KINASE_TYR"/>
    <property type="match status" value="1"/>
</dbReference>
<keyword evidence="22" id="KW-0460">Magnesium</keyword>
<dbReference type="RefSeq" id="XP_013410590.1">
    <property type="nucleotide sequence ID" value="XM_013555136.1"/>
</dbReference>
<dbReference type="Gene3D" id="2.60.40.10">
    <property type="entry name" value="Immunoglobulins"/>
    <property type="match status" value="1"/>
</dbReference>
<keyword evidence="16 23" id="KW-0472">Membrane</keyword>
<feature type="binding site" evidence="21">
    <location>
        <begin position="423"/>
        <end position="429"/>
    </location>
    <ligand>
        <name>ATP</name>
        <dbReference type="ChEBI" id="CHEBI:30616"/>
    </ligand>
</feature>
<feature type="active site" description="Proton acceptor" evidence="20">
    <location>
        <position position="482"/>
    </location>
</feature>
<dbReference type="GO" id="GO:0004714">
    <property type="term" value="F:transmembrane receptor protein tyrosine kinase activity"/>
    <property type="evidence" value="ECO:0007669"/>
    <property type="project" value="UniProtKB-EC"/>
</dbReference>
<dbReference type="GO" id="GO:0046872">
    <property type="term" value="F:metal ion binding"/>
    <property type="evidence" value="ECO:0007669"/>
    <property type="project" value="UniProtKB-KW"/>
</dbReference>
<dbReference type="GO" id="GO:0010976">
    <property type="term" value="P:positive regulation of neuron projection development"/>
    <property type="evidence" value="ECO:0007669"/>
    <property type="project" value="TreeGrafter"/>
</dbReference>
<evidence type="ECO:0000256" key="17">
    <source>
        <dbReference type="ARBA" id="ARBA00023137"/>
    </source>
</evidence>
<dbReference type="GO" id="GO:0005886">
    <property type="term" value="C:plasma membrane"/>
    <property type="evidence" value="ECO:0007669"/>
    <property type="project" value="TreeGrafter"/>
</dbReference>
<dbReference type="PANTHER" id="PTHR24416">
    <property type="entry name" value="TYROSINE-PROTEIN KINASE RECEPTOR"/>
    <property type="match status" value="1"/>
</dbReference>
<dbReference type="EC" id="2.7.10.1" evidence="2"/>
<evidence type="ECO:0000256" key="1">
    <source>
        <dbReference type="ARBA" id="ARBA00004479"/>
    </source>
</evidence>
<keyword evidence="6" id="KW-0808">Transferase</keyword>
<dbReference type="SUPFAM" id="SSF56112">
    <property type="entry name" value="Protein kinase-like (PK-like)"/>
    <property type="match status" value="1"/>
</dbReference>
<evidence type="ECO:0000256" key="7">
    <source>
        <dbReference type="ARBA" id="ARBA00022692"/>
    </source>
</evidence>
<keyword evidence="7 23" id="KW-0812">Transmembrane</keyword>
<keyword evidence="14" id="KW-0524">Neurogenesis</keyword>
<dbReference type="InterPro" id="IPR020635">
    <property type="entry name" value="Tyr_kinase_cat_dom"/>
</dbReference>
<evidence type="ECO:0000256" key="15">
    <source>
        <dbReference type="ARBA" id="ARBA00022989"/>
    </source>
</evidence>
<dbReference type="GO" id="GO:0007169">
    <property type="term" value="P:cell surface receptor protein tyrosine kinase signaling pathway"/>
    <property type="evidence" value="ECO:0007669"/>
    <property type="project" value="TreeGrafter"/>
</dbReference>
<dbReference type="InterPro" id="IPR008266">
    <property type="entry name" value="Tyr_kinase_AS"/>
</dbReference>
<dbReference type="SUPFAM" id="SSF52058">
    <property type="entry name" value="L domain-like"/>
    <property type="match status" value="1"/>
</dbReference>
<dbReference type="GO" id="GO:0043235">
    <property type="term" value="C:receptor complex"/>
    <property type="evidence" value="ECO:0007669"/>
    <property type="project" value="TreeGrafter"/>
</dbReference>
<evidence type="ECO:0000313" key="26">
    <source>
        <dbReference type="Proteomes" id="UP000085678"/>
    </source>
</evidence>
<keyword evidence="5" id="KW-0433">Leucine-rich repeat</keyword>
<feature type="transmembrane region" description="Helical" evidence="23">
    <location>
        <begin position="244"/>
        <end position="266"/>
    </location>
</feature>
<evidence type="ECO:0000256" key="3">
    <source>
        <dbReference type="ARBA" id="ARBA00022473"/>
    </source>
</evidence>
<gene>
    <name evidence="27" type="primary">LOC106173847</name>
</gene>